<proteinExistence type="predicted"/>
<feature type="region of interest" description="Disordered" evidence="1">
    <location>
        <begin position="13"/>
        <end position="61"/>
    </location>
</feature>
<reference evidence="2 3" key="1">
    <citation type="submission" date="2017-09" db="EMBL/GenBank/DDBJ databases">
        <title>Large-scale bioinformatics analysis of Bacillus genomes uncovers conserved roles of natural products in bacterial physiology.</title>
        <authorList>
            <consortium name="Agbiome Team Llc"/>
            <person name="Bleich R.M."/>
            <person name="Grubbs K.J."/>
            <person name="Santa Maria K.C."/>
            <person name="Allen S.E."/>
            <person name="Farag S."/>
            <person name="Shank E.A."/>
            <person name="Bowers A."/>
        </authorList>
    </citation>
    <scope>NUCLEOTIDE SEQUENCE [LARGE SCALE GENOMIC DNA]</scope>
    <source>
        <strain evidence="2 3">AFS009893</strain>
    </source>
</reference>
<evidence type="ECO:0000313" key="3">
    <source>
        <dbReference type="Proteomes" id="UP000219775"/>
    </source>
</evidence>
<dbReference type="EMBL" id="NUDP01000029">
    <property type="protein sequence ID" value="PEM70864.1"/>
    <property type="molecule type" value="Genomic_DNA"/>
</dbReference>
<evidence type="ECO:0000313" key="2">
    <source>
        <dbReference type="EMBL" id="PEM70864.1"/>
    </source>
</evidence>
<organism evidence="2 3">
    <name type="scientific">Bacillus pseudomycoides</name>
    <dbReference type="NCBI Taxonomy" id="64104"/>
    <lineage>
        <taxon>Bacteria</taxon>
        <taxon>Bacillati</taxon>
        <taxon>Bacillota</taxon>
        <taxon>Bacilli</taxon>
        <taxon>Bacillales</taxon>
        <taxon>Bacillaceae</taxon>
        <taxon>Bacillus</taxon>
        <taxon>Bacillus cereus group</taxon>
    </lineage>
</organism>
<name>A0A2B4MNG1_9BACI</name>
<accession>A0A2B4MNG1</accession>
<dbReference type="AlphaFoldDB" id="A0A2B4MNG1"/>
<sequence length="61" mass="6341">MFGGFASSCEANYASSSEAPSPSHSERAASAFNHGKRGNCPKSGRRFSLNASRPSFASSVV</sequence>
<protein>
    <submittedName>
        <fullName evidence="2">Uncharacterized protein</fullName>
    </submittedName>
</protein>
<gene>
    <name evidence="2" type="ORF">CN613_07235</name>
</gene>
<feature type="compositionally biased region" description="Basic residues" evidence="1">
    <location>
        <begin position="34"/>
        <end position="45"/>
    </location>
</feature>
<comment type="caution">
    <text evidence="2">The sequence shown here is derived from an EMBL/GenBank/DDBJ whole genome shotgun (WGS) entry which is preliminary data.</text>
</comment>
<feature type="compositionally biased region" description="Low complexity" evidence="1">
    <location>
        <begin position="14"/>
        <end position="31"/>
    </location>
</feature>
<evidence type="ECO:0000256" key="1">
    <source>
        <dbReference type="SAM" id="MobiDB-lite"/>
    </source>
</evidence>
<feature type="compositionally biased region" description="Polar residues" evidence="1">
    <location>
        <begin position="49"/>
        <end position="61"/>
    </location>
</feature>
<dbReference type="Proteomes" id="UP000219775">
    <property type="component" value="Unassembled WGS sequence"/>
</dbReference>